<dbReference type="Pfam" id="PF03140">
    <property type="entry name" value="DUF247"/>
    <property type="match status" value="1"/>
</dbReference>
<sequence>MAPKRRFAPGANDDDQPIGVGAGALRAEKPRRPPHRRRPRRCGIAATAASPHRAQAGVLGGGPGPRAAIISAAEEGRMAASMRPFAPPRWRRRPAGRSRRRRAGLCQARRRDGRRRSGAAGGGRRRADEPAAAPPWRRRREARRRGAGGAARASGEEAARVAPDPLAWEEALWSPWPASPGRAMTPRRRGRRPREDVAGDAHRARRRTGHRAADQTLIEGFLISSSGFSAGGCGLPPPAPSPLPEDRGAEASPANEARHKLIRHLSGHHLLLNDDEAATFFNQLGGVALFDHRVHQFARLFRDTNEYCNCRWNRYMAVFKRDHLRTPCSIIKLIVASILLCASVMSVCYIICRYHHACS</sequence>
<feature type="compositionally biased region" description="Basic residues" evidence="1">
    <location>
        <begin position="136"/>
        <end position="146"/>
    </location>
</feature>
<name>A0AAD8RXG0_LOLMU</name>
<evidence type="ECO:0000313" key="4">
    <source>
        <dbReference type="Proteomes" id="UP001231189"/>
    </source>
</evidence>
<evidence type="ECO:0000313" key="3">
    <source>
        <dbReference type="EMBL" id="KAK1632934.1"/>
    </source>
</evidence>
<evidence type="ECO:0000256" key="1">
    <source>
        <dbReference type="SAM" id="MobiDB-lite"/>
    </source>
</evidence>
<protein>
    <submittedName>
        <fullName evidence="3">Uncharacterized protein</fullName>
    </submittedName>
</protein>
<dbReference type="Proteomes" id="UP001231189">
    <property type="component" value="Unassembled WGS sequence"/>
</dbReference>
<feature type="region of interest" description="Disordered" evidence="1">
    <location>
        <begin position="177"/>
        <end position="210"/>
    </location>
</feature>
<gene>
    <name evidence="3" type="ORF">QYE76_007249</name>
</gene>
<reference evidence="3" key="1">
    <citation type="submission" date="2023-07" db="EMBL/GenBank/DDBJ databases">
        <title>A chromosome-level genome assembly of Lolium multiflorum.</title>
        <authorList>
            <person name="Chen Y."/>
            <person name="Copetti D."/>
            <person name="Kolliker R."/>
            <person name="Studer B."/>
        </authorList>
    </citation>
    <scope>NUCLEOTIDE SEQUENCE</scope>
    <source>
        <strain evidence="3">02402/16</strain>
        <tissue evidence="3">Leaf</tissue>
    </source>
</reference>
<dbReference type="EMBL" id="JAUUTY010000005">
    <property type="protein sequence ID" value="KAK1632934.1"/>
    <property type="molecule type" value="Genomic_DNA"/>
</dbReference>
<dbReference type="AlphaFoldDB" id="A0AAD8RXG0"/>
<feature type="transmembrane region" description="Helical" evidence="2">
    <location>
        <begin position="330"/>
        <end position="352"/>
    </location>
</feature>
<organism evidence="3 4">
    <name type="scientific">Lolium multiflorum</name>
    <name type="common">Italian ryegrass</name>
    <name type="synonym">Lolium perenne subsp. multiflorum</name>
    <dbReference type="NCBI Taxonomy" id="4521"/>
    <lineage>
        <taxon>Eukaryota</taxon>
        <taxon>Viridiplantae</taxon>
        <taxon>Streptophyta</taxon>
        <taxon>Embryophyta</taxon>
        <taxon>Tracheophyta</taxon>
        <taxon>Spermatophyta</taxon>
        <taxon>Magnoliopsida</taxon>
        <taxon>Liliopsida</taxon>
        <taxon>Poales</taxon>
        <taxon>Poaceae</taxon>
        <taxon>BOP clade</taxon>
        <taxon>Pooideae</taxon>
        <taxon>Poodae</taxon>
        <taxon>Poeae</taxon>
        <taxon>Poeae Chloroplast Group 2 (Poeae type)</taxon>
        <taxon>Loliodinae</taxon>
        <taxon>Loliinae</taxon>
        <taxon>Lolium</taxon>
    </lineage>
</organism>
<feature type="compositionally biased region" description="Basic residues" evidence="1">
    <location>
        <begin position="32"/>
        <end position="41"/>
    </location>
</feature>
<keyword evidence="2" id="KW-1133">Transmembrane helix</keyword>
<feature type="compositionally biased region" description="Basic residues" evidence="1">
    <location>
        <begin position="89"/>
        <end position="103"/>
    </location>
</feature>
<feature type="compositionally biased region" description="Basic and acidic residues" evidence="1">
    <location>
        <begin position="193"/>
        <end position="202"/>
    </location>
</feature>
<feature type="region of interest" description="Disordered" evidence="1">
    <location>
        <begin position="78"/>
        <end position="158"/>
    </location>
</feature>
<accession>A0AAD8RXG0</accession>
<comment type="caution">
    <text evidence="3">The sequence shown here is derived from an EMBL/GenBank/DDBJ whole genome shotgun (WGS) entry which is preliminary data.</text>
</comment>
<dbReference type="InterPro" id="IPR004158">
    <property type="entry name" value="DUF247_pln"/>
</dbReference>
<keyword evidence="4" id="KW-1185">Reference proteome</keyword>
<evidence type="ECO:0000256" key="2">
    <source>
        <dbReference type="SAM" id="Phobius"/>
    </source>
</evidence>
<keyword evidence="2" id="KW-0812">Transmembrane</keyword>
<feature type="region of interest" description="Disordered" evidence="1">
    <location>
        <begin position="1"/>
        <end position="41"/>
    </location>
</feature>
<keyword evidence="2" id="KW-0472">Membrane</keyword>
<proteinExistence type="predicted"/>